<dbReference type="InterPro" id="IPR003542">
    <property type="entry name" value="Enbac_synth_compD-like"/>
</dbReference>
<accession>A0ABN3GUP4</accession>
<reference evidence="4 5" key="1">
    <citation type="journal article" date="2019" name="Int. J. Syst. Evol. Microbiol.">
        <title>The Global Catalogue of Microorganisms (GCM) 10K type strain sequencing project: providing services to taxonomists for standard genome sequencing and annotation.</title>
        <authorList>
            <consortium name="The Broad Institute Genomics Platform"/>
            <consortium name="The Broad Institute Genome Sequencing Center for Infectious Disease"/>
            <person name="Wu L."/>
            <person name="Ma J."/>
        </authorList>
    </citation>
    <scope>NUCLEOTIDE SEQUENCE [LARGE SCALE GENOMIC DNA]</scope>
    <source>
        <strain evidence="4 5">JCM 16221</strain>
    </source>
</reference>
<evidence type="ECO:0000259" key="3">
    <source>
        <dbReference type="Pfam" id="PF17837"/>
    </source>
</evidence>
<keyword evidence="1 4" id="KW-0808">Transferase</keyword>
<evidence type="ECO:0000313" key="4">
    <source>
        <dbReference type="EMBL" id="GAA2361657.1"/>
    </source>
</evidence>
<dbReference type="GO" id="GO:0016740">
    <property type="term" value="F:transferase activity"/>
    <property type="evidence" value="ECO:0007669"/>
    <property type="project" value="UniProtKB-KW"/>
</dbReference>
<evidence type="ECO:0000313" key="5">
    <source>
        <dbReference type="Proteomes" id="UP001501218"/>
    </source>
</evidence>
<protein>
    <submittedName>
        <fullName evidence="4">4'-phosphopantetheinyl transferase superfamily protein</fullName>
    </submittedName>
</protein>
<dbReference type="InterPro" id="IPR037143">
    <property type="entry name" value="4-PPantetheinyl_Trfase_dom_sf"/>
</dbReference>
<name>A0ABN3GUP4_9PSEU</name>
<dbReference type="InterPro" id="IPR041354">
    <property type="entry name" value="4PPT_N"/>
</dbReference>
<dbReference type="Pfam" id="PF01648">
    <property type="entry name" value="ACPS"/>
    <property type="match status" value="1"/>
</dbReference>
<gene>
    <name evidence="4" type="ORF">GCM10009854_46320</name>
</gene>
<keyword evidence="5" id="KW-1185">Reference proteome</keyword>
<dbReference type="EMBL" id="BAAARA010000023">
    <property type="protein sequence ID" value="GAA2361657.1"/>
    <property type="molecule type" value="Genomic_DNA"/>
</dbReference>
<organism evidence="4 5">
    <name type="scientific">Saccharopolyspora halophila</name>
    <dbReference type="NCBI Taxonomy" id="405551"/>
    <lineage>
        <taxon>Bacteria</taxon>
        <taxon>Bacillati</taxon>
        <taxon>Actinomycetota</taxon>
        <taxon>Actinomycetes</taxon>
        <taxon>Pseudonocardiales</taxon>
        <taxon>Pseudonocardiaceae</taxon>
        <taxon>Saccharopolyspora</taxon>
    </lineage>
</organism>
<proteinExistence type="predicted"/>
<evidence type="ECO:0000259" key="2">
    <source>
        <dbReference type="Pfam" id="PF01648"/>
    </source>
</evidence>
<sequence length="214" mass="23277">MIEELLPATAASAETFGDPAGARLFPEEEAEVAHAVDKRRREFTGGRWCAHRALRELGVPVTPIRRGTRGAPQWPDGVVGAITHCAGYRGAAVARTGELSSVGIDAEPSSPLPDGVLEVVSLAAERAHLRRLAAEEPQLNWDRLLFSAKESIYKAWYPLTAEWLGFEDAELHFSPGAFTAKLAKTAHLPDRELDTFTGRWIVRDGLVLTAVTVS</sequence>
<dbReference type="PANTHER" id="PTHR38096">
    <property type="entry name" value="ENTEROBACTIN SYNTHASE COMPONENT D"/>
    <property type="match status" value="1"/>
</dbReference>
<evidence type="ECO:0000256" key="1">
    <source>
        <dbReference type="ARBA" id="ARBA00022679"/>
    </source>
</evidence>
<feature type="domain" description="4'-phosphopantetheinyl transferase N-terminal" evidence="3">
    <location>
        <begin position="27"/>
        <end position="94"/>
    </location>
</feature>
<dbReference type="SUPFAM" id="SSF56214">
    <property type="entry name" value="4'-phosphopantetheinyl transferase"/>
    <property type="match status" value="1"/>
</dbReference>
<dbReference type="PRINTS" id="PR01399">
    <property type="entry name" value="ENTSNTHTASED"/>
</dbReference>
<dbReference type="RefSeq" id="WP_344136983.1">
    <property type="nucleotide sequence ID" value="NZ_BAAARA010000023.1"/>
</dbReference>
<dbReference type="Pfam" id="PF17837">
    <property type="entry name" value="4PPT_N"/>
    <property type="match status" value="1"/>
</dbReference>
<dbReference type="InterPro" id="IPR008278">
    <property type="entry name" value="4-PPantetheinyl_Trfase_dom"/>
</dbReference>
<dbReference type="Proteomes" id="UP001501218">
    <property type="component" value="Unassembled WGS sequence"/>
</dbReference>
<comment type="caution">
    <text evidence="4">The sequence shown here is derived from an EMBL/GenBank/DDBJ whole genome shotgun (WGS) entry which is preliminary data.</text>
</comment>
<dbReference type="PANTHER" id="PTHR38096:SF1">
    <property type="entry name" value="ENTEROBACTIN SYNTHASE COMPONENT D"/>
    <property type="match status" value="1"/>
</dbReference>
<feature type="domain" description="4'-phosphopantetheinyl transferase" evidence="2">
    <location>
        <begin position="101"/>
        <end position="181"/>
    </location>
</feature>